<keyword evidence="1" id="KW-0812">Transmembrane</keyword>
<feature type="transmembrane region" description="Helical" evidence="1">
    <location>
        <begin position="147"/>
        <end position="167"/>
    </location>
</feature>
<feature type="transmembrane region" description="Helical" evidence="1">
    <location>
        <begin position="89"/>
        <end position="112"/>
    </location>
</feature>
<dbReference type="AlphaFoldDB" id="F0VYK7"/>
<feature type="transmembrane region" description="Helical" evidence="1">
    <location>
        <begin position="314"/>
        <end position="337"/>
    </location>
</feature>
<reference evidence="2" key="2">
    <citation type="submission" date="2011-02" db="EMBL/GenBank/DDBJ databases">
        <authorList>
            <person name="MacLean D."/>
        </authorList>
    </citation>
    <scope>NUCLEOTIDE SEQUENCE</scope>
</reference>
<sequence>MTLQSSTRVHPQIDSNTPLPDYYSFEPCDPLPKVDPSRCWVSFFISDERRLAKCVSFLIRAHPYMSVIFIANIYVASVSNVYANSILCVWTNITVFIATLLEICSWWLLFSIDITKLIIRTYEFWYLTVLNVGTQAVYIQMTKDVRVLFFFMAFVGYQGVFFSDANVYFRRQELVLMSFVAPACVFMVATTQVEVLTWSKKTTYRVGDALFEDGDLALGALIIIVLFLLVKVAKSKDLMLRKEHTLHVHTLQMYRAAVTLRKQNQDFKPNKRPQIANEADLHLHMRQFRIPLIDSSRILSPQLHLLVFTHCHRFFIQCVGYIAVLLTAILLLLTGGGYTLYLHNMEHRLSVSLAFVLTFFYTGLYVACSQKDLIRLIITSGEAFVSQTQQFIILVCACDGVNWDFRVLLLLTIVLWGNFNLFMDAVTPNVRPCLGFQQWFSTMIAWFNSYSILALMFWFFIRRSHGNVSDHLIYSFRISEDRNPVELHVSTILASQLFGALFWSLRLTYSETVRRTDVLKIIEATVQCRLTKKFYRGVVQIPSNGPPITHVSETKS</sequence>
<feature type="transmembrane region" description="Helical" evidence="1">
    <location>
        <begin position="57"/>
        <end position="77"/>
    </location>
</feature>
<keyword evidence="1" id="KW-0472">Membrane</keyword>
<dbReference type="EMBL" id="FR824046">
    <property type="protein sequence ID" value="CCA13871.1"/>
    <property type="molecule type" value="Genomic_DNA"/>
</dbReference>
<evidence type="ECO:0000313" key="2">
    <source>
        <dbReference type="EMBL" id="CCA13871.1"/>
    </source>
</evidence>
<feature type="transmembrane region" description="Helical" evidence="1">
    <location>
        <begin position="349"/>
        <end position="368"/>
    </location>
</feature>
<feature type="transmembrane region" description="Helical" evidence="1">
    <location>
        <begin position="443"/>
        <end position="461"/>
    </location>
</feature>
<organism evidence="2">
    <name type="scientific">Albugo laibachii Nc14</name>
    <dbReference type="NCBI Taxonomy" id="890382"/>
    <lineage>
        <taxon>Eukaryota</taxon>
        <taxon>Sar</taxon>
        <taxon>Stramenopiles</taxon>
        <taxon>Oomycota</taxon>
        <taxon>Peronosporomycetes</taxon>
        <taxon>Albuginales</taxon>
        <taxon>Albuginaceae</taxon>
        <taxon>Albugo</taxon>
    </lineage>
</organism>
<dbReference type="HOGENOM" id="CLU_490408_0_0_1"/>
<name>F0VYK7_9STRA</name>
<proteinExistence type="predicted"/>
<feature type="transmembrane region" description="Helical" evidence="1">
    <location>
        <begin position="174"/>
        <end position="196"/>
    </location>
</feature>
<keyword evidence="1" id="KW-1133">Transmembrane helix</keyword>
<accession>F0VYK7</accession>
<feature type="transmembrane region" description="Helical" evidence="1">
    <location>
        <begin position="124"/>
        <end position="141"/>
    </location>
</feature>
<reference evidence="2" key="1">
    <citation type="journal article" date="2011" name="PLoS Biol.">
        <title>Gene gain and loss during evolution of obligate parasitism in the white rust pathogen of Arabidopsis thaliana.</title>
        <authorList>
            <person name="Kemen E."/>
            <person name="Gardiner A."/>
            <person name="Schultz-Larsen T."/>
            <person name="Kemen A.C."/>
            <person name="Balmuth A.L."/>
            <person name="Robert-Seilaniantz A."/>
            <person name="Bailey K."/>
            <person name="Holub E."/>
            <person name="Studholme D.J."/>
            <person name="Maclean D."/>
            <person name="Jones J.D."/>
        </authorList>
    </citation>
    <scope>NUCLEOTIDE SEQUENCE</scope>
</reference>
<feature type="transmembrane region" description="Helical" evidence="1">
    <location>
        <begin position="216"/>
        <end position="233"/>
    </location>
</feature>
<protein>
    <submittedName>
        <fullName evidence="2">AlNc14C1G14 protein</fullName>
    </submittedName>
</protein>
<gene>
    <name evidence="2" type="primary">AlNc14C1G14</name>
    <name evidence="2" type="ORF">ALNC14_000140</name>
</gene>
<feature type="transmembrane region" description="Helical" evidence="1">
    <location>
        <begin position="407"/>
        <end position="423"/>
    </location>
</feature>
<evidence type="ECO:0000256" key="1">
    <source>
        <dbReference type="SAM" id="Phobius"/>
    </source>
</evidence>